<feature type="domain" description="NIF system FeS cluster assembly NifU C-terminal" evidence="2">
    <location>
        <begin position="10"/>
        <end position="74"/>
    </location>
</feature>
<dbReference type="PANTHER" id="PTHR11178">
    <property type="entry name" value="IRON-SULFUR CLUSTER SCAFFOLD PROTEIN NFU-RELATED"/>
    <property type="match status" value="1"/>
</dbReference>
<evidence type="ECO:0000313" key="4">
    <source>
        <dbReference type="Proteomes" id="UP000697330"/>
    </source>
</evidence>
<dbReference type="GO" id="GO:0005506">
    <property type="term" value="F:iron ion binding"/>
    <property type="evidence" value="ECO:0007669"/>
    <property type="project" value="InterPro"/>
</dbReference>
<dbReference type="GO" id="GO:0051536">
    <property type="term" value="F:iron-sulfur cluster binding"/>
    <property type="evidence" value="ECO:0007669"/>
    <property type="project" value="InterPro"/>
</dbReference>
<proteinExistence type="predicted"/>
<evidence type="ECO:0000313" key="3">
    <source>
        <dbReference type="EMBL" id="HJF46261.1"/>
    </source>
</evidence>
<dbReference type="InterPro" id="IPR034904">
    <property type="entry name" value="FSCA_dom_sf"/>
</dbReference>
<dbReference type="GO" id="GO:0016226">
    <property type="term" value="P:iron-sulfur cluster assembly"/>
    <property type="evidence" value="ECO:0007669"/>
    <property type="project" value="InterPro"/>
</dbReference>
<accession>A0A921GHN0</accession>
<reference evidence="3" key="1">
    <citation type="journal article" date="2021" name="PeerJ">
        <title>Extensive microbial diversity within the chicken gut microbiome revealed by metagenomics and culture.</title>
        <authorList>
            <person name="Gilroy R."/>
            <person name="Ravi A."/>
            <person name="Getino M."/>
            <person name="Pursley I."/>
            <person name="Horton D.L."/>
            <person name="Alikhan N.F."/>
            <person name="Baker D."/>
            <person name="Gharbi K."/>
            <person name="Hall N."/>
            <person name="Watson M."/>
            <person name="Adriaenssens E.M."/>
            <person name="Foster-Nyarko E."/>
            <person name="Jarju S."/>
            <person name="Secka A."/>
            <person name="Antonio M."/>
            <person name="Oren A."/>
            <person name="Chaudhuri R.R."/>
            <person name="La Ragione R."/>
            <person name="Hildebrand F."/>
            <person name="Pallen M.J."/>
        </authorList>
    </citation>
    <scope>NUCLEOTIDE SEQUENCE</scope>
    <source>
        <strain evidence="3">CHK124-7917</strain>
    </source>
</reference>
<gene>
    <name evidence="3" type="ORF">K8U72_10880</name>
</gene>
<comment type="function">
    <text evidence="1">May be involved in the formation or repair of [Fe-S] clusters present in iron-sulfur proteins.</text>
</comment>
<comment type="caution">
    <text evidence="3">The sequence shown here is derived from an EMBL/GenBank/DDBJ whole genome shotgun (WGS) entry which is preliminary data.</text>
</comment>
<dbReference type="Gene3D" id="3.30.300.130">
    <property type="entry name" value="Fe-S cluster assembly (FSCA)"/>
    <property type="match status" value="1"/>
</dbReference>
<dbReference type="Pfam" id="PF01106">
    <property type="entry name" value="NifU"/>
    <property type="match status" value="1"/>
</dbReference>
<evidence type="ECO:0000256" key="1">
    <source>
        <dbReference type="ARBA" id="ARBA00049958"/>
    </source>
</evidence>
<evidence type="ECO:0000259" key="2">
    <source>
        <dbReference type="Pfam" id="PF01106"/>
    </source>
</evidence>
<dbReference type="EMBL" id="DYWQ01000166">
    <property type="protein sequence ID" value="HJF46261.1"/>
    <property type="molecule type" value="Genomic_DNA"/>
</dbReference>
<sequence length="78" mass="8198">MAVDRALLDATLDVIRQSLQADGGDVALIDCTDDGVVTLEMQGACAGCPLSSLDMSEGIERILREHVPGVTRVQPAAF</sequence>
<reference evidence="3" key="2">
    <citation type="submission" date="2021-09" db="EMBL/GenBank/DDBJ databases">
        <authorList>
            <person name="Gilroy R."/>
        </authorList>
    </citation>
    <scope>NUCLEOTIDE SEQUENCE</scope>
    <source>
        <strain evidence="3">CHK124-7917</strain>
    </source>
</reference>
<dbReference type="SUPFAM" id="SSF117916">
    <property type="entry name" value="Fe-S cluster assembly (FSCA) domain-like"/>
    <property type="match status" value="1"/>
</dbReference>
<dbReference type="RefSeq" id="WP_075279653.1">
    <property type="nucleotide sequence ID" value="NZ_CALUGK010000002.1"/>
</dbReference>
<organism evidence="3 4">
    <name type="scientific">Thermophilibacter provencensis</name>
    <dbReference type="NCBI Taxonomy" id="1852386"/>
    <lineage>
        <taxon>Bacteria</taxon>
        <taxon>Bacillati</taxon>
        <taxon>Actinomycetota</taxon>
        <taxon>Coriobacteriia</taxon>
        <taxon>Coriobacteriales</taxon>
        <taxon>Atopobiaceae</taxon>
        <taxon>Thermophilibacter</taxon>
    </lineage>
</organism>
<protein>
    <submittedName>
        <fullName evidence="3">NifU family protein</fullName>
    </submittedName>
</protein>
<dbReference type="Proteomes" id="UP000697330">
    <property type="component" value="Unassembled WGS sequence"/>
</dbReference>
<name>A0A921GHN0_9ACTN</name>
<dbReference type="AlphaFoldDB" id="A0A921GHN0"/>
<dbReference type="OrthoDB" id="9798220at2"/>
<dbReference type="InterPro" id="IPR001075">
    <property type="entry name" value="NIF_FeS_clus_asmbl_NifU_C"/>
</dbReference>